<dbReference type="InterPro" id="IPR002312">
    <property type="entry name" value="Asp/Asn-tRNA-synth_IIb"/>
</dbReference>
<gene>
    <name evidence="12" type="ORF">TCAL_08187</name>
</gene>
<evidence type="ECO:0000259" key="11">
    <source>
        <dbReference type="PROSITE" id="PS50862"/>
    </source>
</evidence>
<keyword evidence="3" id="KW-0436">Ligase</keyword>
<evidence type="ECO:0000256" key="7">
    <source>
        <dbReference type="ARBA" id="ARBA00022917"/>
    </source>
</evidence>
<dbReference type="EMBL" id="VCGU01000458">
    <property type="protein sequence ID" value="TRY63743.1"/>
    <property type="molecule type" value="Genomic_DNA"/>
</dbReference>
<keyword evidence="13" id="KW-1185">Reference proteome</keyword>
<dbReference type="InterPro" id="IPR012340">
    <property type="entry name" value="NA-bd_OB-fold"/>
</dbReference>
<dbReference type="InterPro" id="IPR004524">
    <property type="entry name" value="Asp-tRNA-ligase_1"/>
</dbReference>
<feature type="region of interest" description="Disordered" evidence="10">
    <location>
        <begin position="998"/>
        <end position="1036"/>
    </location>
</feature>
<dbReference type="InterPro" id="IPR015943">
    <property type="entry name" value="WD40/YVTN_repeat-like_dom_sf"/>
</dbReference>
<dbReference type="InterPro" id="IPR004364">
    <property type="entry name" value="Aa-tRNA-synt_II"/>
</dbReference>
<dbReference type="InterPro" id="IPR045864">
    <property type="entry name" value="aa-tRNA-synth_II/BPL/LPL"/>
</dbReference>
<feature type="region of interest" description="Disordered" evidence="10">
    <location>
        <begin position="16"/>
        <end position="35"/>
    </location>
</feature>
<dbReference type="InterPro" id="IPR019775">
    <property type="entry name" value="WD40_repeat_CS"/>
</dbReference>
<feature type="repeat" description="WD" evidence="9">
    <location>
        <begin position="812"/>
        <end position="847"/>
    </location>
</feature>
<dbReference type="InterPro" id="IPR004115">
    <property type="entry name" value="GAD-like_sf"/>
</dbReference>
<dbReference type="SUPFAM" id="SSF55681">
    <property type="entry name" value="Class II aaRS and biotin synthetases"/>
    <property type="match status" value="1"/>
</dbReference>
<keyword evidence="5" id="KW-0547">Nucleotide-binding</keyword>
<evidence type="ECO:0000256" key="3">
    <source>
        <dbReference type="ARBA" id="ARBA00022598"/>
    </source>
</evidence>
<evidence type="ECO:0000256" key="6">
    <source>
        <dbReference type="ARBA" id="ARBA00022840"/>
    </source>
</evidence>
<evidence type="ECO:0000256" key="2">
    <source>
        <dbReference type="ARBA" id="ARBA00022574"/>
    </source>
</evidence>
<dbReference type="SUPFAM" id="SSF50978">
    <property type="entry name" value="WD40 repeat-like"/>
    <property type="match status" value="1"/>
</dbReference>
<evidence type="ECO:0000313" key="12">
    <source>
        <dbReference type="EMBL" id="TRY63743.1"/>
    </source>
</evidence>
<evidence type="ECO:0000256" key="5">
    <source>
        <dbReference type="ARBA" id="ARBA00022741"/>
    </source>
</evidence>
<accession>A0A553NE70</accession>
<dbReference type="Gene3D" id="2.130.10.10">
    <property type="entry name" value="YVTN repeat-like/Quinoprotein amine dehydrogenase"/>
    <property type="match status" value="2"/>
</dbReference>
<dbReference type="HAMAP" id="MF_00044">
    <property type="entry name" value="Asp_tRNA_synth_type1"/>
    <property type="match status" value="1"/>
</dbReference>
<dbReference type="Gene3D" id="2.40.50.140">
    <property type="entry name" value="Nucleic acid-binding proteins"/>
    <property type="match status" value="1"/>
</dbReference>
<dbReference type="SUPFAM" id="SSF55261">
    <property type="entry name" value="GAD domain-like"/>
    <property type="match status" value="1"/>
</dbReference>
<dbReference type="InterPro" id="IPR006195">
    <property type="entry name" value="aa-tRNA-synth_II"/>
</dbReference>
<dbReference type="InterPro" id="IPR047090">
    <property type="entry name" value="AspRS_core"/>
</dbReference>
<dbReference type="GO" id="GO:0005524">
    <property type="term" value="F:ATP binding"/>
    <property type="evidence" value="ECO:0007669"/>
    <property type="project" value="UniProtKB-KW"/>
</dbReference>
<sequence length="1036" mass="116581">MSGVLRGLRYPRCIGTGVPKGSSNTQGTISTRWSSSFSDRSHSCGDLRPGHVGQSVRLSGWLQFVRMDKFLVLRDTHGQTQLIIPSDRRDLWGRIRELPLESTLSVQGQVLARPVDQINLKLDTGQVEVRVSELLASNPASSAIPFLNRGYHAAKEGLQMEYRYLALRTPALQHNLKVRSRMIMAMRQFLTAHDFVDIETPVLFRRTPGGAQEFVVPSRTPDKFYSLVQSPQQFKQLLMVGGLDRYFQIAKCFRDEGAKADRQPEFTQLDIELSFTNPDHIRRLVEQLIVHSWPEDKPRPSTPFLRLTHETCLKRYGSDKPDLRFEHQIRDLTRVFEGDELDFLAPSSEPRAVQAIVFHSDEAVKVKTVKELEAWIKPQYPSVIVSYFMVDSTGQVKNTLLKKCSSHVRERVAAELDLTGHAFGFLAIGPRASTLKALGKLRPELARLCLKLDPTEFKFLWVEEFPLFEPKENDPNHLESAHHPFTQPHPGDIELLTKNPLCVRGLHYDLVLNGSEIGGGSIRINDAKLQEHVLKDILGEDTSELQHLLDALSFGCPPHGGIAIGLDRLLAIVTNSKSIRDVIAFPKTAEGRDAMGDAPATISDEDKQRYHIRSVLPTKPNDEIDSGAMMESLEIDTNTDRDMFSEDVSEVFTKSFQLKNRAAMGLDNTYILEICPNSDQSLLATSLSSNGIAIYDSESLVRKHFFPKSHEGQISGLKFSWENPNLLFSCSVDQSIKLWDLRSSIDNNQCSKMFKDSSRESNPKLSKVKPFTSFDLSCDDRYICAGTEKVLDAFLLFWDVRGNDTALLGGYWDSHEDDITTVKFHPENPNRLASSGTDGIVNIFDISQSCEDDALDTCHNTESSVQKLTWFHNNSKLDSLAILTHTEELALWNIDDLEPFKMFSREDLCIGLKRKLTEVCYFVDVHDVKKEDECYDLMIVGGSSSPAKPCLRLLTWKKNRLKPYGHLNGYKSPLTRSSVLNINEGLVFTGGEDGLLNSWSEGPPLGDEKPSDKTVMKVETNGKLRDAVDGEKKEKV</sequence>
<evidence type="ECO:0000256" key="4">
    <source>
        <dbReference type="ARBA" id="ARBA00022737"/>
    </source>
</evidence>
<dbReference type="Pfam" id="PF00400">
    <property type="entry name" value="WD40"/>
    <property type="match status" value="2"/>
</dbReference>
<dbReference type="PANTHER" id="PTHR22594">
    <property type="entry name" value="ASPARTYL/LYSYL-TRNA SYNTHETASE"/>
    <property type="match status" value="1"/>
</dbReference>
<protein>
    <recommendedName>
        <fullName evidence="11">Aminoacyl-transfer RNA synthetases class-II family profile domain-containing protein</fullName>
    </recommendedName>
</protein>
<dbReference type="Pfam" id="PF00152">
    <property type="entry name" value="tRNA-synt_2"/>
    <property type="match status" value="1"/>
</dbReference>
<feature type="domain" description="Aminoacyl-transfer RNA synthetases class-II family profile" evidence="11">
    <location>
        <begin position="176"/>
        <end position="586"/>
    </location>
</feature>
<organism evidence="12 13">
    <name type="scientific">Tigriopus californicus</name>
    <name type="common">Marine copepod</name>
    <dbReference type="NCBI Taxonomy" id="6832"/>
    <lineage>
        <taxon>Eukaryota</taxon>
        <taxon>Metazoa</taxon>
        <taxon>Ecdysozoa</taxon>
        <taxon>Arthropoda</taxon>
        <taxon>Crustacea</taxon>
        <taxon>Multicrustacea</taxon>
        <taxon>Hexanauplia</taxon>
        <taxon>Copepoda</taxon>
        <taxon>Harpacticoida</taxon>
        <taxon>Harpacticidae</taxon>
        <taxon>Tigriopus</taxon>
    </lineage>
</organism>
<dbReference type="SMART" id="SM00320">
    <property type="entry name" value="WD40"/>
    <property type="match status" value="4"/>
</dbReference>
<dbReference type="Gene3D" id="3.30.930.10">
    <property type="entry name" value="Bira Bifunctional Protein, Domain 2"/>
    <property type="match status" value="1"/>
</dbReference>
<dbReference type="AlphaFoldDB" id="A0A553NE70"/>
<evidence type="ECO:0000256" key="10">
    <source>
        <dbReference type="SAM" id="MobiDB-lite"/>
    </source>
</evidence>
<feature type="compositionally biased region" description="Basic and acidic residues" evidence="10">
    <location>
        <begin position="1006"/>
        <end position="1036"/>
    </location>
</feature>
<dbReference type="NCBIfam" id="TIGR00459">
    <property type="entry name" value="aspS_bact"/>
    <property type="match status" value="1"/>
</dbReference>
<evidence type="ECO:0000313" key="13">
    <source>
        <dbReference type="Proteomes" id="UP000318571"/>
    </source>
</evidence>
<dbReference type="GO" id="GO:0005739">
    <property type="term" value="C:mitochondrion"/>
    <property type="evidence" value="ECO:0007669"/>
    <property type="project" value="TreeGrafter"/>
</dbReference>
<dbReference type="NCBIfam" id="NF001750">
    <property type="entry name" value="PRK00476.1"/>
    <property type="match status" value="1"/>
</dbReference>
<keyword evidence="8" id="KW-0030">Aminoacyl-tRNA synthetase</keyword>
<evidence type="ECO:0000256" key="8">
    <source>
        <dbReference type="ARBA" id="ARBA00023146"/>
    </source>
</evidence>
<dbReference type="PROSITE" id="PS50082">
    <property type="entry name" value="WD_REPEATS_2"/>
    <property type="match status" value="2"/>
</dbReference>
<evidence type="ECO:0000256" key="1">
    <source>
        <dbReference type="ARBA" id="ARBA00006303"/>
    </source>
</evidence>
<dbReference type="PRINTS" id="PR01042">
    <property type="entry name" value="TRNASYNTHASP"/>
</dbReference>
<comment type="similarity">
    <text evidence="1">Belongs to the class-II aminoacyl-tRNA synthetase family. Type 1 subfamily.</text>
</comment>
<dbReference type="CDD" id="cd00777">
    <property type="entry name" value="AspRS_core"/>
    <property type="match status" value="1"/>
</dbReference>
<dbReference type="CDD" id="cd04317">
    <property type="entry name" value="EcAspRS_like_N"/>
    <property type="match status" value="1"/>
</dbReference>
<dbReference type="Gene3D" id="3.30.1360.30">
    <property type="entry name" value="GAD-like domain"/>
    <property type="match status" value="1"/>
</dbReference>
<dbReference type="STRING" id="6832.A0A553NE70"/>
<keyword evidence="7" id="KW-0648">Protein biosynthesis</keyword>
<proteinExistence type="inferred from homology"/>
<dbReference type="PROSITE" id="PS50294">
    <property type="entry name" value="WD_REPEATS_REGION"/>
    <property type="match status" value="1"/>
</dbReference>
<keyword evidence="4" id="KW-0677">Repeat</keyword>
<dbReference type="Proteomes" id="UP000318571">
    <property type="component" value="Chromosome 10"/>
</dbReference>
<comment type="caution">
    <text evidence="12">The sequence shown here is derived from an EMBL/GenBank/DDBJ whole genome shotgun (WGS) entry which is preliminary data.</text>
</comment>
<dbReference type="InterPro" id="IPR036322">
    <property type="entry name" value="WD40_repeat_dom_sf"/>
</dbReference>
<dbReference type="SUPFAM" id="SSF50249">
    <property type="entry name" value="Nucleic acid-binding proteins"/>
    <property type="match status" value="1"/>
</dbReference>
<dbReference type="PROSITE" id="PS50862">
    <property type="entry name" value="AA_TRNA_LIGASE_II"/>
    <property type="match status" value="1"/>
</dbReference>
<reference evidence="12 13" key="1">
    <citation type="journal article" date="2018" name="Nat. Ecol. Evol.">
        <title>Genomic signatures of mitonuclear coevolution across populations of Tigriopus californicus.</title>
        <authorList>
            <person name="Barreto F.S."/>
            <person name="Watson E.T."/>
            <person name="Lima T.G."/>
            <person name="Willett C.S."/>
            <person name="Edmands S."/>
            <person name="Li W."/>
            <person name="Burton R.S."/>
        </authorList>
    </citation>
    <scope>NUCLEOTIDE SEQUENCE [LARGE SCALE GENOMIC DNA]</scope>
    <source>
        <strain evidence="12 13">San Diego</strain>
    </source>
</reference>
<dbReference type="GO" id="GO:0006422">
    <property type="term" value="P:aspartyl-tRNA aminoacylation"/>
    <property type="evidence" value="ECO:0007669"/>
    <property type="project" value="TreeGrafter"/>
</dbReference>
<dbReference type="PANTHER" id="PTHR22594:SF5">
    <property type="entry name" value="ASPARTATE--TRNA LIGASE, MITOCHONDRIAL"/>
    <property type="match status" value="1"/>
</dbReference>
<name>A0A553NE70_TIGCA</name>
<evidence type="ECO:0000256" key="9">
    <source>
        <dbReference type="PROSITE-ProRule" id="PRU00221"/>
    </source>
</evidence>
<dbReference type="GO" id="GO:0004815">
    <property type="term" value="F:aspartate-tRNA ligase activity"/>
    <property type="evidence" value="ECO:0007669"/>
    <property type="project" value="TreeGrafter"/>
</dbReference>
<dbReference type="InterPro" id="IPR001680">
    <property type="entry name" value="WD40_rpt"/>
</dbReference>
<keyword evidence="2 9" id="KW-0853">WD repeat</keyword>
<keyword evidence="6" id="KW-0067">ATP-binding</keyword>
<dbReference type="InterPro" id="IPR047089">
    <property type="entry name" value="Asp-tRNA-ligase_1_N"/>
</dbReference>
<feature type="repeat" description="WD" evidence="9">
    <location>
        <begin position="707"/>
        <end position="743"/>
    </location>
</feature>
<dbReference type="PROSITE" id="PS00678">
    <property type="entry name" value="WD_REPEATS_1"/>
    <property type="match status" value="1"/>
</dbReference>